<keyword evidence="8" id="KW-1185">Reference proteome</keyword>
<organism evidence="7 8">
    <name type="scientific">Dinothrombium tinctorium</name>
    <dbReference type="NCBI Taxonomy" id="1965070"/>
    <lineage>
        <taxon>Eukaryota</taxon>
        <taxon>Metazoa</taxon>
        <taxon>Ecdysozoa</taxon>
        <taxon>Arthropoda</taxon>
        <taxon>Chelicerata</taxon>
        <taxon>Arachnida</taxon>
        <taxon>Acari</taxon>
        <taxon>Acariformes</taxon>
        <taxon>Trombidiformes</taxon>
        <taxon>Prostigmata</taxon>
        <taxon>Anystina</taxon>
        <taxon>Parasitengona</taxon>
        <taxon>Trombidioidea</taxon>
        <taxon>Trombidiidae</taxon>
        <taxon>Dinothrombium</taxon>
    </lineage>
</organism>
<feature type="compositionally biased region" description="Low complexity" evidence="4">
    <location>
        <begin position="366"/>
        <end position="394"/>
    </location>
</feature>
<evidence type="ECO:0000256" key="3">
    <source>
        <dbReference type="ARBA" id="ARBA00023315"/>
    </source>
</evidence>
<dbReference type="AlphaFoldDB" id="A0A3S3SK58"/>
<evidence type="ECO:0000256" key="5">
    <source>
        <dbReference type="SAM" id="Phobius"/>
    </source>
</evidence>
<dbReference type="InterPro" id="IPR032098">
    <property type="entry name" value="Acyltransf_C"/>
</dbReference>
<dbReference type="InterPro" id="IPR002123">
    <property type="entry name" value="Plipid/glycerol_acylTrfase"/>
</dbReference>
<evidence type="ECO:0000256" key="1">
    <source>
        <dbReference type="ARBA" id="ARBA00008655"/>
    </source>
</evidence>
<keyword evidence="2 7" id="KW-0808">Transferase</keyword>
<dbReference type="Proteomes" id="UP000285301">
    <property type="component" value="Unassembled WGS sequence"/>
</dbReference>
<feature type="transmembrane region" description="Helical" evidence="5">
    <location>
        <begin position="338"/>
        <end position="358"/>
    </location>
</feature>
<evidence type="ECO:0000259" key="6">
    <source>
        <dbReference type="SMART" id="SM00563"/>
    </source>
</evidence>
<comment type="caution">
    <text evidence="7">The sequence shown here is derived from an EMBL/GenBank/DDBJ whole genome shotgun (WGS) entry which is preliminary data.</text>
</comment>
<gene>
    <name evidence="7" type="ORF">B4U79_05119</name>
</gene>
<keyword evidence="5" id="KW-0812">Transmembrane</keyword>
<dbReference type="PANTHER" id="PTHR10983:SF24">
    <property type="entry name" value="1-ACYLGLYCEROL-3-PHOSPHATE O-ACYLTRANSFERASE 3, ISOFORM E-RELATED"/>
    <property type="match status" value="1"/>
</dbReference>
<evidence type="ECO:0000313" key="7">
    <source>
        <dbReference type="EMBL" id="RWS15252.1"/>
    </source>
</evidence>
<keyword evidence="5" id="KW-0472">Membrane</keyword>
<feature type="region of interest" description="Disordered" evidence="4">
    <location>
        <begin position="365"/>
        <end position="398"/>
    </location>
</feature>
<dbReference type="Pfam" id="PF16076">
    <property type="entry name" value="Acyltransf_C"/>
    <property type="match status" value="1"/>
</dbReference>
<dbReference type="GO" id="GO:0003841">
    <property type="term" value="F:1-acylglycerol-3-phosphate O-acyltransferase activity"/>
    <property type="evidence" value="ECO:0007669"/>
    <property type="project" value="TreeGrafter"/>
</dbReference>
<dbReference type="SMART" id="SM00563">
    <property type="entry name" value="PlsC"/>
    <property type="match status" value="1"/>
</dbReference>
<feature type="transmembrane region" description="Helical" evidence="5">
    <location>
        <begin position="7"/>
        <end position="28"/>
    </location>
</feature>
<keyword evidence="5" id="KW-1133">Transmembrane helix</keyword>
<comment type="similarity">
    <text evidence="1">Belongs to the 1-acyl-sn-glycerol-3-phosphate acyltransferase family.</text>
</comment>
<reference evidence="7 8" key="1">
    <citation type="journal article" date="2018" name="Gigascience">
        <title>Genomes of trombidid mites reveal novel predicted allergens and laterally-transferred genes associated with secondary metabolism.</title>
        <authorList>
            <person name="Dong X."/>
            <person name="Chaisiri K."/>
            <person name="Xia D."/>
            <person name="Armstrong S.D."/>
            <person name="Fang Y."/>
            <person name="Donnelly M.J."/>
            <person name="Kadowaki T."/>
            <person name="McGarry J.W."/>
            <person name="Darby A.C."/>
            <person name="Makepeace B.L."/>
        </authorList>
    </citation>
    <scope>NUCLEOTIDE SEQUENCE [LARGE SCALE GENOMIC DNA]</scope>
    <source>
        <strain evidence="7">UoL-WK</strain>
    </source>
</reference>
<dbReference type="SUPFAM" id="SSF69593">
    <property type="entry name" value="Glycerol-3-phosphate (1)-acyltransferase"/>
    <property type="match status" value="1"/>
</dbReference>
<proteinExistence type="inferred from homology"/>
<dbReference type="EMBL" id="NCKU01000507">
    <property type="protein sequence ID" value="RWS15252.1"/>
    <property type="molecule type" value="Genomic_DNA"/>
</dbReference>
<accession>A0A3S3SK58</accession>
<dbReference type="CDD" id="cd07990">
    <property type="entry name" value="LPLAT_LCLAT1-like"/>
    <property type="match status" value="1"/>
</dbReference>
<feature type="domain" description="Phospholipid/glycerol acyltransferase" evidence="6">
    <location>
        <begin position="90"/>
        <end position="204"/>
    </location>
</feature>
<dbReference type="PANTHER" id="PTHR10983">
    <property type="entry name" value="1-ACYLGLYCEROL-3-PHOSPHATE ACYLTRANSFERASE-RELATED"/>
    <property type="match status" value="1"/>
</dbReference>
<dbReference type="Pfam" id="PF01553">
    <property type="entry name" value="Acyltransferase"/>
    <property type="match status" value="1"/>
</dbReference>
<dbReference type="STRING" id="1965070.A0A3S3SK58"/>
<name>A0A3S3SK58_9ACAR</name>
<evidence type="ECO:0000313" key="8">
    <source>
        <dbReference type="Proteomes" id="UP000285301"/>
    </source>
</evidence>
<keyword evidence="3 7" id="KW-0012">Acyltransferase</keyword>
<sequence>MGIRNKLKLLIGIFFAICWIINGLFLNAFQFINYISVRPFSIHLYRKINYYLIYSSWSQTVALSEWWAKNKLTIYFADQESHDHFGKEHALAVMNHKYEIDWLYTWTLSDKFHCLGSGKCFAKKSLKWIPVVGWGWIFCEMIFLERAWSKDSLILAQSLDRLLEYWDHILLLLFAEGTRFTPEKYEASLKFAEEKDLPRLKHHLLPRPRGFVFTINHVKNKMPAIYNVQLTFKESSPSPTLTSVLKGNSVHGYFYVERIPMSDIPTSSEDDIAKFLYDLYKKKDNLMDYFQENGKFPGIEVVIPRRKSPLLNSIAWFAVVISMFCYFMFNLVSSKNYVLLGVFITGFVVALLFVLVIIRSTKAKKGSSYGKGKGVSNKSNKNANASGNAPSGPAEQRITNGALSTSTEHLMNSNNAHETKKDI</sequence>
<evidence type="ECO:0000256" key="2">
    <source>
        <dbReference type="ARBA" id="ARBA00022679"/>
    </source>
</evidence>
<dbReference type="GO" id="GO:0012505">
    <property type="term" value="C:endomembrane system"/>
    <property type="evidence" value="ECO:0007669"/>
    <property type="project" value="TreeGrafter"/>
</dbReference>
<evidence type="ECO:0000256" key="4">
    <source>
        <dbReference type="SAM" id="MobiDB-lite"/>
    </source>
</evidence>
<dbReference type="OrthoDB" id="189226at2759"/>
<protein>
    <submittedName>
        <fullName evidence="7">1-acyl-sn-glycerol-3-phosphate acyltransferase delta-like protein</fullName>
    </submittedName>
</protein>
<feature type="transmembrane region" description="Helical" evidence="5">
    <location>
        <begin position="314"/>
        <end position="332"/>
    </location>
</feature>